<evidence type="ECO:0000256" key="46">
    <source>
        <dbReference type="ARBA" id="ARBA00049461"/>
    </source>
</evidence>
<evidence type="ECO:0000256" key="23">
    <source>
        <dbReference type="ARBA" id="ARBA00033022"/>
    </source>
</evidence>
<keyword evidence="8 48" id="KW-0812">Transmembrane</keyword>
<evidence type="ECO:0000256" key="15">
    <source>
        <dbReference type="ARBA" id="ARBA00023180"/>
    </source>
</evidence>
<dbReference type="GO" id="GO:0004622">
    <property type="term" value="F:phosphatidylcholine lysophospholipase activity"/>
    <property type="evidence" value="ECO:0007669"/>
    <property type="project" value="UniProtKB-EC"/>
</dbReference>
<evidence type="ECO:0000256" key="11">
    <source>
        <dbReference type="ARBA" id="ARBA00022801"/>
    </source>
</evidence>
<dbReference type="EC" id="3.1.1.5" evidence="3"/>
<dbReference type="Gene3D" id="3.40.50.1110">
    <property type="entry name" value="SGNH hydrolase"/>
    <property type="match status" value="1"/>
</dbReference>
<evidence type="ECO:0000256" key="34">
    <source>
        <dbReference type="ARBA" id="ARBA00048362"/>
    </source>
</evidence>
<evidence type="ECO:0000313" key="50">
    <source>
        <dbReference type="Proteomes" id="UP000326458"/>
    </source>
</evidence>
<feature type="region of interest" description="Disordered" evidence="47">
    <location>
        <begin position="919"/>
        <end position="959"/>
    </location>
</feature>
<comment type="catalytic activity">
    <reaction evidence="45">
        <text>1,3-di-(9Z-octadecenoyl)-glycerol + H2O = 1-(9Z-octadecenoyl)-glycerol + (9Z)-octadecenoate + H(+)</text>
        <dbReference type="Rhea" id="RHEA:39939"/>
        <dbReference type="ChEBI" id="CHEBI:15377"/>
        <dbReference type="ChEBI" id="CHEBI:15378"/>
        <dbReference type="ChEBI" id="CHEBI:30823"/>
        <dbReference type="ChEBI" id="CHEBI:75342"/>
        <dbReference type="ChEBI" id="CHEBI:75735"/>
    </reaction>
    <physiologicalReaction direction="left-to-right" evidence="45">
        <dbReference type="Rhea" id="RHEA:39940"/>
    </physiologicalReaction>
</comment>
<dbReference type="Pfam" id="PF00657">
    <property type="entry name" value="Lipase_GDSL"/>
    <property type="match status" value="1"/>
</dbReference>
<evidence type="ECO:0000256" key="8">
    <source>
        <dbReference type="ARBA" id="ARBA00022692"/>
    </source>
</evidence>
<keyword evidence="9" id="KW-0732">Signal</keyword>
<comment type="catalytic activity">
    <reaction evidence="37">
        <text>a 1-acyl-sn-glycero-3-phosphocholine + H2O = sn-glycerol 3-phosphocholine + a fatty acid + H(+)</text>
        <dbReference type="Rhea" id="RHEA:15177"/>
        <dbReference type="ChEBI" id="CHEBI:15377"/>
        <dbReference type="ChEBI" id="CHEBI:15378"/>
        <dbReference type="ChEBI" id="CHEBI:16870"/>
        <dbReference type="ChEBI" id="CHEBI:28868"/>
        <dbReference type="ChEBI" id="CHEBI:58168"/>
        <dbReference type="EC" id="3.1.1.5"/>
    </reaction>
    <physiologicalReaction direction="left-to-right" evidence="37">
        <dbReference type="Rhea" id="RHEA:15178"/>
    </physiologicalReaction>
</comment>
<keyword evidence="10" id="KW-0677">Repeat</keyword>
<comment type="catalytic activity">
    <reaction evidence="40">
        <text>1-hexadecanoyl-2-(9Z-octadecenoyl)-sn-glycero-3-phosphocholine + H2O = 1-hexadecanoyl-sn-glycero-3-phosphocholine + (9Z)-octadecenoate + H(+)</text>
        <dbReference type="Rhea" id="RHEA:38779"/>
        <dbReference type="ChEBI" id="CHEBI:15377"/>
        <dbReference type="ChEBI" id="CHEBI:15378"/>
        <dbReference type="ChEBI" id="CHEBI:30823"/>
        <dbReference type="ChEBI" id="CHEBI:72998"/>
        <dbReference type="ChEBI" id="CHEBI:73001"/>
    </reaction>
    <physiologicalReaction direction="left-to-right" evidence="40">
        <dbReference type="Rhea" id="RHEA:38780"/>
    </physiologicalReaction>
</comment>
<evidence type="ECO:0000256" key="40">
    <source>
        <dbReference type="ARBA" id="ARBA00048699"/>
    </source>
</evidence>
<comment type="catalytic activity">
    <reaction evidence="46">
        <text>2-(9Z-octadecenoyl)-glycerol + H2O = glycerol + (9Z)-octadecenoate + H(+)</text>
        <dbReference type="Rhea" id="RHEA:38491"/>
        <dbReference type="ChEBI" id="CHEBI:15377"/>
        <dbReference type="ChEBI" id="CHEBI:15378"/>
        <dbReference type="ChEBI" id="CHEBI:17754"/>
        <dbReference type="ChEBI" id="CHEBI:30823"/>
        <dbReference type="ChEBI" id="CHEBI:73990"/>
    </reaction>
    <physiologicalReaction direction="left-to-right" evidence="46">
        <dbReference type="Rhea" id="RHEA:38492"/>
    </physiologicalReaction>
</comment>
<keyword evidence="50" id="KW-1185">Reference proteome</keyword>
<comment type="catalytic activity">
    <reaction evidence="30">
        <text>1-hexadecanoyl-2-(9Z-octadecenoyl)-sn-glycero-3-phospho-(1'-sn-glycerol) + H2O = 1-hexadecanoyl-sn-glycero-3-phospho-(1'-sn-glycerol) + (9Z)-octadecenoate + H(+)</text>
        <dbReference type="Rhea" id="RHEA:40919"/>
        <dbReference type="ChEBI" id="CHEBI:15377"/>
        <dbReference type="ChEBI" id="CHEBI:15378"/>
        <dbReference type="ChEBI" id="CHEBI:30823"/>
        <dbReference type="ChEBI" id="CHEBI:72841"/>
        <dbReference type="ChEBI" id="CHEBI:75158"/>
    </reaction>
    <physiologicalReaction direction="left-to-right" evidence="30">
        <dbReference type="Rhea" id="RHEA:40920"/>
    </physiologicalReaction>
</comment>
<protein>
    <recommendedName>
        <fullName evidence="6">Phospholipase B1, membrane-associated</fullName>
        <ecNumber evidence="5">3.1.1.3</ecNumber>
        <ecNumber evidence="4">3.1.1.4</ecNumber>
        <ecNumber evidence="3">3.1.1.5</ecNumber>
    </recommendedName>
    <alternativeName>
        <fullName evidence="20">Lysophospholipase</fullName>
    </alternativeName>
    <alternativeName>
        <fullName evidence="21">Phospholipase A2</fullName>
    </alternativeName>
    <alternativeName>
        <fullName evidence="23">Phospholipase B/lipase</fullName>
    </alternativeName>
    <alternativeName>
        <fullName evidence="22">Triacylglycerol lipase</fullName>
    </alternativeName>
</protein>
<comment type="catalytic activity">
    <reaction evidence="36">
        <text>1,2,3-tri-(9Z-octadecenoyl)-glycerol + H2O = di-(9Z)-octadecenoylglycerol + (9Z)-octadecenoate + H(+)</text>
        <dbReference type="Rhea" id="RHEA:38575"/>
        <dbReference type="ChEBI" id="CHEBI:15377"/>
        <dbReference type="ChEBI" id="CHEBI:15378"/>
        <dbReference type="ChEBI" id="CHEBI:30823"/>
        <dbReference type="ChEBI" id="CHEBI:53753"/>
        <dbReference type="ChEBI" id="CHEBI:75945"/>
    </reaction>
    <physiologicalReaction direction="left-to-right" evidence="36">
        <dbReference type="Rhea" id="RHEA:38576"/>
    </physiologicalReaction>
</comment>
<comment type="function">
    <text evidence="24">Calcium-independent membrane-associated phospholipase that catalyzes complete diacylation of phospholipids by hydrolyzing both sn-1 and sn-2 fatty acyl chains attached to the glycerol backbone (phospholipase B activity). Has dual phospholipase and lysophospholipase activities toward diacylphospholipids. Preferentially cleaves sn-2 ester bonds over sn-1 bonds. Acts as a lipase toward glycerolipid substrates. Hydrolyzes fatty acyl chains of diacylglycerols with preference for the sn-2 position and of triacylglycerols with not positional selectivity. May also hydrolyze long chain retinyl esters such as retinyl palmitate. May contribute to digestion of dietary phospholipids, glycerolipids and retinoids, facilitating lipid absorption at the brush border.</text>
</comment>
<comment type="catalytic activity">
    <reaction evidence="18">
        <text>1-hexadecanoyl-2-(9Z,12Z-octadecadienoyl)-sn-glycero-3-phosphocholine + H2O = (9Z,12Z)-octadecadienoate + 1-hexadecanoyl-sn-glycero-3-phosphocholine + H(+)</text>
        <dbReference type="Rhea" id="RHEA:40811"/>
        <dbReference type="ChEBI" id="CHEBI:15377"/>
        <dbReference type="ChEBI" id="CHEBI:15378"/>
        <dbReference type="ChEBI" id="CHEBI:30245"/>
        <dbReference type="ChEBI" id="CHEBI:72998"/>
        <dbReference type="ChEBI" id="CHEBI:73002"/>
    </reaction>
    <physiologicalReaction direction="left-to-right" evidence="18">
        <dbReference type="Rhea" id="RHEA:40812"/>
    </physiologicalReaction>
</comment>
<comment type="catalytic activity">
    <reaction evidence="33">
        <text>1,2-dihexadecanoyl-sn-glycero-3-phosphocholine + H2O = 1-hexadecanoyl-sn-glycero-3-phosphocholine + hexadecanoate + H(+)</text>
        <dbReference type="Rhea" id="RHEA:41223"/>
        <dbReference type="ChEBI" id="CHEBI:7896"/>
        <dbReference type="ChEBI" id="CHEBI:15377"/>
        <dbReference type="ChEBI" id="CHEBI:15378"/>
        <dbReference type="ChEBI" id="CHEBI:72998"/>
        <dbReference type="ChEBI" id="CHEBI:72999"/>
    </reaction>
    <physiologicalReaction direction="left-to-right" evidence="33">
        <dbReference type="Rhea" id="RHEA:41224"/>
    </physiologicalReaction>
</comment>
<keyword evidence="13" id="KW-0443">Lipid metabolism</keyword>
<evidence type="ECO:0000256" key="28">
    <source>
        <dbReference type="ARBA" id="ARBA00047459"/>
    </source>
</evidence>
<dbReference type="EC" id="3.1.1.3" evidence="5"/>
<comment type="subcellular location">
    <subcellularLocation>
        <location evidence="1">Apical cell membrane</location>
        <topology evidence="1">Single-pass type I membrane protein</topology>
    </subcellularLocation>
</comment>
<evidence type="ECO:0000256" key="12">
    <source>
        <dbReference type="ARBA" id="ARBA00022989"/>
    </source>
</evidence>
<evidence type="ECO:0000256" key="18">
    <source>
        <dbReference type="ARBA" id="ARBA00023408"/>
    </source>
</evidence>
<evidence type="ECO:0000256" key="31">
    <source>
        <dbReference type="ARBA" id="ARBA00048049"/>
    </source>
</evidence>
<feature type="region of interest" description="Disordered" evidence="47">
    <location>
        <begin position="409"/>
        <end position="432"/>
    </location>
</feature>
<sequence length="1332" mass="147468">RPHGLSSLCLTGFISRVTLPPETPQGLLSWHQMTLAGEKSQGQECEEHPSAPSVKKVLPACKVSSGLLAQITVAVPPPPSSLPSSIQASIVDLSTSRPDLLLEMKGYLGLNKQYQVSWELLCGSWFWLEKKQTLRLFQPRLSSRVDQSLKPMDTLEQNPSWPSCPLSESSDSLLPVPLSFKMIIAVNYYHHVPGLLHTIYTISEKLAGTGGLHSEPLWLIHRVFCFSQPGSNRCNGSRGWGQGEGTHQLVESGRYDTREDFTVVVQPFFEKVDMPKTPAHAHAASALWNNMLQPVGQKTRQHNFEDKINITCPDQARPFLSTYKNLVQVCPCCFLPAQLPDQGSQLLCSDRAPSASPPTSVHTLRPADIQVVAALGDSLTAGNGIGSKPDDLSDVTTQYRGLSYREDTGVASVGTSPSCKRKTNQKEEQESGGYYSRINTSSSFMQSWKRIRSFKSSVQALALLYAGQVTWPKLPNTLSLRSLHPAQRNLLAILFSGCLCDCREEACKNFPRSNFRVYTSPLKELNKLTSGLSKDTCVCVNVHTIHTRAHPGGEKRVKHPFPRSWTRTWTPAPSIVWGCSPFADTSQNSTQGPRNPRMPSIHPPLAGHKPMGVLQVPSLGALWRPLTFGPKPNTVMIWGFLVLWGSSLEQSTRVERGEEGTEAPLSLGEAGERGGLSPATGEEQDMYGFFRRGVKKPEVARLSISVETHGAKAVARQPQSPFQKIHLLPNPEDFLCLSILLWWSQFCRRENSLPFDHDHTSPDLAILPQQLLHLLDTLFFDASLPNTCHPLLRTPRNSNYTYPTTPAIESSLTSVENGWGSSRNLQAIWVPWHRVQPMHPKQFFPWDRRTPKHCLVHGEVANTLFLFSDSPLTPSTTHSSLPHMILYSDILPLPVFIKAPCSGNNCNWGSDFLCTEQNPSNSVPTSGDHETSPGNLEALPSTLPQPCSNTTSSHETSLQPQIKAIPSLLPPCSQAFHLYTAVGARPSNSSDLPTSWRGLSWSIGGDGDLGTHTTLPNILKKFNPNILGFSTGTREETAGLNVATEGARARDMPAQARDLVERMKTRPEINLQKDWKLITLFIGSNDLCHYCDNQEARSAEEYVKYIRQALDILYEQLPRTFINVVEVMELADLHQGQDGKCGIPLAAQSNCTCLQGSQENLPEMQELKTVNWDFQSALSTLSYQYLQREDFAVVVQPFFQNTLVPLNKRGGADLTFFSEDCFHFSEHGHAEMAIALWNNMLEPVGHKTTSNNFTYSRTKLKCPSAENPYLRTLKNSQLLQDQADAEPPVLSWAVPVAAGGGLVVGVGAVMTWRALRGRQKENSPLSLNTMSF</sequence>
<comment type="catalytic activity">
    <reaction evidence="34">
        <text>1-hexadecanoyl-2-(9Z,12Z-octadecadienoyl)-sn-glycero-3-phosphocholine + H2O = 2-(9Z,12Z-octadecadienoyl)-sn-glycero-3-phosphocholine + hexadecanoate + H(+)</text>
        <dbReference type="Rhea" id="RHEA:40971"/>
        <dbReference type="ChEBI" id="CHEBI:7896"/>
        <dbReference type="ChEBI" id="CHEBI:15377"/>
        <dbReference type="ChEBI" id="CHEBI:15378"/>
        <dbReference type="ChEBI" id="CHEBI:73002"/>
        <dbReference type="ChEBI" id="CHEBI:76084"/>
    </reaction>
    <physiologicalReaction direction="left-to-right" evidence="34">
        <dbReference type="Rhea" id="RHEA:40972"/>
    </physiologicalReaction>
</comment>
<evidence type="ECO:0000256" key="6">
    <source>
        <dbReference type="ARBA" id="ARBA00015133"/>
    </source>
</evidence>
<evidence type="ECO:0000256" key="29">
    <source>
        <dbReference type="ARBA" id="ARBA00048011"/>
    </source>
</evidence>
<gene>
    <name evidence="49" type="ORF">FD754_006001</name>
</gene>
<feature type="non-terminal residue" evidence="49">
    <location>
        <position position="1"/>
    </location>
</feature>
<dbReference type="GO" id="GO:0004623">
    <property type="term" value="F:phospholipase A2 activity"/>
    <property type="evidence" value="ECO:0007669"/>
    <property type="project" value="UniProtKB-EC"/>
</dbReference>
<proteinExistence type="inferred from homology"/>
<evidence type="ECO:0000256" key="43">
    <source>
        <dbReference type="ARBA" id="ARBA00048939"/>
    </source>
</evidence>
<accession>A0A5N3WM48</accession>
<evidence type="ECO:0000256" key="48">
    <source>
        <dbReference type="SAM" id="Phobius"/>
    </source>
</evidence>
<evidence type="ECO:0000256" key="9">
    <source>
        <dbReference type="ARBA" id="ARBA00022729"/>
    </source>
</evidence>
<evidence type="ECO:0000256" key="26">
    <source>
        <dbReference type="ARBA" id="ARBA00047363"/>
    </source>
</evidence>
<evidence type="ECO:0000256" key="42">
    <source>
        <dbReference type="ARBA" id="ARBA00048872"/>
    </source>
</evidence>
<dbReference type="InterPro" id="IPR001087">
    <property type="entry name" value="GDSL"/>
</dbReference>
<keyword evidence="15" id="KW-0325">Glycoprotein</keyword>
<evidence type="ECO:0000256" key="38">
    <source>
        <dbReference type="ARBA" id="ARBA00048613"/>
    </source>
</evidence>
<comment type="similarity">
    <text evidence="2">Belongs to the 'GDSL' lipolytic enzyme family. Phospholipase B1 subfamily.</text>
</comment>
<evidence type="ECO:0000256" key="1">
    <source>
        <dbReference type="ARBA" id="ARBA00004247"/>
    </source>
</evidence>
<evidence type="ECO:0000256" key="37">
    <source>
        <dbReference type="ARBA" id="ARBA00048454"/>
    </source>
</evidence>
<evidence type="ECO:0000256" key="17">
    <source>
        <dbReference type="ARBA" id="ARBA00023369"/>
    </source>
</evidence>
<dbReference type="InterPro" id="IPR036514">
    <property type="entry name" value="SGNH_hydro_sf"/>
</dbReference>
<comment type="catalytic activity">
    <reaction evidence="27">
        <text>1-(9Z-octadecenoyl)-glycerol + H2O = glycerol + (9Z)-octadecenoate + H(+)</text>
        <dbReference type="Rhea" id="RHEA:38487"/>
        <dbReference type="ChEBI" id="CHEBI:15377"/>
        <dbReference type="ChEBI" id="CHEBI:15378"/>
        <dbReference type="ChEBI" id="CHEBI:17754"/>
        <dbReference type="ChEBI" id="CHEBI:30823"/>
        <dbReference type="ChEBI" id="CHEBI:75342"/>
    </reaction>
    <physiologicalReaction direction="left-to-right" evidence="27">
        <dbReference type="Rhea" id="RHEA:38488"/>
    </physiologicalReaction>
</comment>
<evidence type="ECO:0000256" key="27">
    <source>
        <dbReference type="ARBA" id="ARBA00047438"/>
    </source>
</evidence>
<dbReference type="EMBL" id="VCEA01000001">
    <property type="protein sequence ID" value="KAB0361845.1"/>
    <property type="molecule type" value="Genomic_DNA"/>
</dbReference>
<dbReference type="InterPro" id="IPR035547">
    <property type="entry name" value="Phospholipase_B"/>
</dbReference>
<dbReference type="GO" id="GO:0031526">
    <property type="term" value="C:brush border membrane"/>
    <property type="evidence" value="ECO:0007669"/>
    <property type="project" value="TreeGrafter"/>
</dbReference>
<evidence type="ECO:0000256" key="24">
    <source>
        <dbReference type="ARBA" id="ARBA00045916"/>
    </source>
</evidence>
<evidence type="ECO:0000256" key="10">
    <source>
        <dbReference type="ARBA" id="ARBA00022737"/>
    </source>
</evidence>
<comment type="caution">
    <text evidence="49">The sequence shown here is derived from an EMBL/GenBank/DDBJ whole genome shotgun (WGS) entry which is preliminary data.</text>
</comment>
<evidence type="ECO:0000256" key="41">
    <source>
        <dbReference type="ARBA" id="ARBA00048869"/>
    </source>
</evidence>
<dbReference type="PANTHER" id="PTHR21325">
    <property type="entry name" value="PHOSPHOLIPASE B, PLB1"/>
    <property type="match status" value="1"/>
</dbReference>
<evidence type="ECO:0000256" key="32">
    <source>
        <dbReference type="ARBA" id="ARBA00048058"/>
    </source>
</evidence>
<evidence type="ECO:0000256" key="3">
    <source>
        <dbReference type="ARBA" id="ARBA00013274"/>
    </source>
</evidence>
<comment type="catalytic activity">
    <reaction evidence="28">
        <text>1-hexadecanoyl-2-(9Z)-octadecenoyl-3-octadecanoyl-sn-glycerol + H2O = 1-hexadecanoyl-2-(9Z-octadecenoyl)-sn-glycerol + octadecanoate + H(+)</text>
        <dbReference type="Rhea" id="RHEA:41111"/>
        <dbReference type="ChEBI" id="CHEBI:15377"/>
        <dbReference type="ChEBI" id="CHEBI:15378"/>
        <dbReference type="ChEBI" id="CHEBI:25629"/>
        <dbReference type="ChEBI" id="CHEBI:75466"/>
        <dbReference type="ChEBI" id="CHEBI:77623"/>
    </reaction>
    <physiologicalReaction direction="left-to-right" evidence="28">
        <dbReference type="Rhea" id="RHEA:41112"/>
    </physiologicalReaction>
</comment>
<comment type="catalytic activity">
    <reaction evidence="35">
        <text>1-octadecanoyl-2-(9Z,12Z)-octadecadienoyl-sn-glycerol + H2O = 1-octadecanoyl-sn-glycerol + (9Z,12Z)-octadecadienoate + H(+)</text>
        <dbReference type="Rhea" id="RHEA:40927"/>
        <dbReference type="ChEBI" id="CHEBI:15377"/>
        <dbReference type="ChEBI" id="CHEBI:15378"/>
        <dbReference type="ChEBI" id="CHEBI:30245"/>
        <dbReference type="ChEBI" id="CHEBI:75550"/>
        <dbReference type="ChEBI" id="CHEBI:77097"/>
    </reaction>
    <physiologicalReaction direction="left-to-right" evidence="35">
        <dbReference type="Rhea" id="RHEA:40928"/>
    </physiologicalReaction>
</comment>
<evidence type="ECO:0000256" key="33">
    <source>
        <dbReference type="ARBA" id="ARBA00048227"/>
    </source>
</evidence>
<evidence type="ECO:0000256" key="4">
    <source>
        <dbReference type="ARBA" id="ARBA00013278"/>
    </source>
</evidence>
<evidence type="ECO:0000256" key="30">
    <source>
        <dbReference type="ARBA" id="ARBA00048015"/>
    </source>
</evidence>
<evidence type="ECO:0000256" key="21">
    <source>
        <dbReference type="ARBA" id="ARBA00031182"/>
    </source>
</evidence>
<reference evidence="49 50" key="1">
    <citation type="submission" date="2019-06" db="EMBL/GenBank/DDBJ databases">
        <title>Discovery of a novel chromosome fission-fusion reversal in muntjac.</title>
        <authorList>
            <person name="Mudd A.B."/>
            <person name="Bredeson J.V."/>
            <person name="Baum R."/>
            <person name="Hockemeyer D."/>
            <person name="Rokhsar D.S."/>
        </authorList>
    </citation>
    <scope>NUCLEOTIDE SEQUENCE [LARGE SCALE GENOMIC DNA]</scope>
    <source>
        <strain evidence="49">UTSW_UCB_Mm</strain>
        <tissue evidence="49">Fibroblast cell line</tissue>
    </source>
</reference>
<comment type="catalytic activity">
    <reaction evidence="42">
        <text>1-O-hexadecyl-2-(9Z)-octadecenoyl-sn-glycero-3-phosphocholine + H2O = 1-O-hexadecyl-sn-glycero-3-phosphocholine + (9Z)-octadecenoate + H(+)</text>
        <dbReference type="Rhea" id="RHEA:40915"/>
        <dbReference type="ChEBI" id="CHEBI:15377"/>
        <dbReference type="ChEBI" id="CHEBI:15378"/>
        <dbReference type="ChEBI" id="CHEBI:30823"/>
        <dbReference type="ChEBI" id="CHEBI:34112"/>
        <dbReference type="ChEBI" id="CHEBI:64496"/>
    </reaction>
    <physiologicalReaction direction="left-to-right" evidence="42">
        <dbReference type="Rhea" id="RHEA:40916"/>
    </physiologicalReaction>
</comment>
<evidence type="ECO:0000256" key="25">
    <source>
        <dbReference type="ARBA" id="ARBA00047324"/>
    </source>
</evidence>
<comment type="catalytic activity">
    <reaction evidence="25">
        <text>1-hexadecanoyl-2-(9Z)-octadecenoyl-3-octadecanoyl-sn-glycerol + H2O = 2-(9Z-octadecenoyl)-3-octadecanoyl-sn-glycerol + hexadecanoate + H(+)</text>
        <dbReference type="Rhea" id="RHEA:41107"/>
        <dbReference type="ChEBI" id="CHEBI:7896"/>
        <dbReference type="ChEBI" id="CHEBI:15377"/>
        <dbReference type="ChEBI" id="CHEBI:15378"/>
        <dbReference type="ChEBI" id="CHEBI:75558"/>
        <dbReference type="ChEBI" id="CHEBI:77623"/>
    </reaction>
    <physiologicalReaction direction="left-to-right" evidence="25">
        <dbReference type="Rhea" id="RHEA:41108"/>
    </physiologicalReaction>
</comment>
<keyword evidence="11" id="KW-0378">Hydrolase</keyword>
<comment type="catalytic activity">
    <reaction evidence="31">
        <text>a 1-O-alkyl-2-acyl-sn-glycero-3-phosphocholine + H2O = a 1-O-alkyl-sn-glycero-3-phosphocholine + a fatty acid + H(+)</text>
        <dbReference type="Rhea" id="RHEA:36231"/>
        <dbReference type="ChEBI" id="CHEBI:15377"/>
        <dbReference type="ChEBI" id="CHEBI:15378"/>
        <dbReference type="ChEBI" id="CHEBI:28868"/>
        <dbReference type="ChEBI" id="CHEBI:30909"/>
        <dbReference type="ChEBI" id="CHEBI:36702"/>
        <dbReference type="EC" id="3.1.1.4"/>
    </reaction>
    <physiologicalReaction direction="left-to-right" evidence="31">
        <dbReference type="Rhea" id="RHEA:36232"/>
    </physiologicalReaction>
</comment>
<evidence type="ECO:0000313" key="49">
    <source>
        <dbReference type="EMBL" id="KAB0361845.1"/>
    </source>
</evidence>
<evidence type="ECO:0000256" key="2">
    <source>
        <dbReference type="ARBA" id="ARBA00009979"/>
    </source>
</evidence>
<keyword evidence="14 48" id="KW-0472">Membrane</keyword>
<comment type="catalytic activity">
    <reaction evidence="17">
        <text>a triacylglycerol + H2O = a diacylglycerol + a fatty acid + H(+)</text>
        <dbReference type="Rhea" id="RHEA:12044"/>
        <dbReference type="ChEBI" id="CHEBI:15377"/>
        <dbReference type="ChEBI" id="CHEBI:15378"/>
        <dbReference type="ChEBI" id="CHEBI:17855"/>
        <dbReference type="ChEBI" id="CHEBI:18035"/>
        <dbReference type="ChEBI" id="CHEBI:28868"/>
        <dbReference type="EC" id="3.1.1.3"/>
    </reaction>
    <physiologicalReaction direction="left-to-right" evidence="17">
        <dbReference type="Rhea" id="RHEA:12045"/>
    </physiologicalReaction>
</comment>
<evidence type="ECO:0000256" key="5">
    <source>
        <dbReference type="ARBA" id="ARBA00013279"/>
    </source>
</evidence>
<name>A0A5N3WM48_MUNMU</name>
<dbReference type="SUPFAM" id="SSF52266">
    <property type="entry name" value="SGNH hydrolase"/>
    <property type="match status" value="1"/>
</dbReference>
<evidence type="ECO:0000256" key="35">
    <source>
        <dbReference type="ARBA" id="ARBA00048374"/>
    </source>
</evidence>
<comment type="catalytic activity">
    <reaction evidence="38">
        <text>1-hexadecanoyl-2-(9Z-octadecenoyl)-sn-glycero-3-phosphoethanolamine + H2O = 1-hexadecanoyl-sn-glycero-3-phosphoethanolamine + (9Z)-octadecenoate + H(+)</text>
        <dbReference type="Rhea" id="RHEA:40911"/>
        <dbReference type="ChEBI" id="CHEBI:15377"/>
        <dbReference type="ChEBI" id="CHEBI:15378"/>
        <dbReference type="ChEBI" id="CHEBI:30823"/>
        <dbReference type="ChEBI" id="CHEBI:73004"/>
        <dbReference type="ChEBI" id="CHEBI:73007"/>
    </reaction>
    <physiologicalReaction direction="left-to-right" evidence="38">
        <dbReference type="Rhea" id="RHEA:40912"/>
    </physiologicalReaction>
</comment>
<comment type="catalytic activity">
    <reaction evidence="19">
        <text>a 1,2-diacyl-sn-glycero-3-phosphocholine + H2O = a 1-acyl-sn-glycero-3-phosphocholine + a fatty acid + H(+)</text>
        <dbReference type="Rhea" id="RHEA:15801"/>
        <dbReference type="ChEBI" id="CHEBI:15377"/>
        <dbReference type="ChEBI" id="CHEBI:15378"/>
        <dbReference type="ChEBI" id="CHEBI:28868"/>
        <dbReference type="ChEBI" id="CHEBI:57643"/>
        <dbReference type="ChEBI" id="CHEBI:58168"/>
        <dbReference type="EC" id="3.1.1.4"/>
    </reaction>
    <physiologicalReaction direction="left-to-right" evidence="19">
        <dbReference type="Rhea" id="RHEA:15802"/>
    </physiologicalReaction>
</comment>
<comment type="catalytic activity">
    <reaction evidence="43">
        <text>1-hexadecanoyl-2-(9Z)-octadecenoyl-3-octadecanoyl-sn-glycerol + H2O = 1-hexadecanoyl-3-octadecanoyl-sn-glycerol + (9Z)-octadecenoate + H(+)</text>
        <dbReference type="Rhea" id="RHEA:41103"/>
        <dbReference type="ChEBI" id="CHEBI:15377"/>
        <dbReference type="ChEBI" id="CHEBI:15378"/>
        <dbReference type="ChEBI" id="CHEBI:30823"/>
        <dbReference type="ChEBI" id="CHEBI:77623"/>
        <dbReference type="ChEBI" id="CHEBI:77624"/>
    </reaction>
    <physiologicalReaction direction="left-to-right" evidence="43">
        <dbReference type="Rhea" id="RHEA:41104"/>
    </physiologicalReaction>
</comment>
<dbReference type="GO" id="GO:0004806">
    <property type="term" value="F:triacylglycerol lipase activity"/>
    <property type="evidence" value="ECO:0007669"/>
    <property type="project" value="UniProtKB-EC"/>
</dbReference>
<evidence type="ECO:0000256" key="19">
    <source>
        <dbReference type="ARBA" id="ARBA00023422"/>
    </source>
</evidence>
<evidence type="ECO:0000256" key="47">
    <source>
        <dbReference type="SAM" id="MobiDB-lite"/>
    </source>
</evidence>
<dbReference type="InterPro" id="IPR038885">
    <property type="entry name" value="PLB1"/>
</dbReference>
<feature type="compositionally biased region" description="Polar residues" evidence="47">
    <location>
        <begin position="942"/>
        <end position="959"/>
    </location>
</feature>
<dbReference type="CDD" id="cd01824">
    <property type="entry name" value="Phospholipase_B_like"/>
    <property type="match status" value="1"/>
</dbReference>
<keyword evidence="7" id="KW-1003">Cell membrane</keyword>
<evidence type="ECO:0000256" key="45">
    <source>
        <dbReference type="ARBA" id="ARBA00049372"/>
    </source>
</evidence>
<comment type="catalytic activity">
    <reaction evidence="41">
        <text>1,3-dihexadecanoyl-2-(9Z-octadecenoyl)glycerol + H2O = 1,3-dihexadecanoylglycerol + (9Z)-octadecenoate + H(+)</text>
        <dbReference type="Rhea" id="RHEA:40983"/>
        <dbReference type="ChEBI" id="CHEBI:15377"/>
        <dbReference type="ChEBI" id="CHEBI:15378"/>
        <dbReference type="ChEBI" id="CHEBI:30823"/>
        <dbReference type="ChEBI" id="CHEBI:75688"/>
        <dbReference type="ChEBI" id="CHEBI:77619"/>
    </reaction>
    <physiologicalReaction direction="left-to-right" evidence="41">
        <dbReference type="Rhea" id="RHEA:40984"/>
    </physiologicalReaction>
</comment>
<evidence type="ECO:0000256" key="16">
    <source>
        <dbReference type="ARBA" id="ARBA00023264"/>
    </source>
</evidence>
<feature type="region of interest" description="Disordered" evidence="47">
    <location>
        <begin position="653"/>
        <end position="682"/>
    </location>
</feature>
<evidence type="ECO:0000256" key="39">
    <source>
        <dbReference type="ARBA" id="ARBA00048656"/>
    </source>
</evidence>
<feature type="transmembrane region" description="Helical" evidence="48">
    <location>
        <begin position="1289"/>
        <end position="1312"/>
    </location>
</feature>
<comment type="catalytic activity">
    <reaction evidence="39">
        <text>1-hexadecanoyl-sn-glycero-3-phosphocholine + H2O = sn-glycerol 3-phosphocholine + hexadecanoate + H(+)</text>
        <dbReference type="Rhea" id="RHEA:40435"/>
        <dbReference type="ChEBI" id="CHEBI:7896"/>
        <dbReference type="ChEBI" id="CHEBI:15377"/>
        <dbReference type="ChEBI" id="CHEBI:15378"/>
        <dbReference type="ChEBI" id="CHEBI:16870"/>
        <dbReference type="ChEBI" id="CHEBI:72998"/>
    </reaction>
    <physiologicalReaction direction="left-to-right" evidence="39">
        <dbReference type="Rhea" id="RHEA:40436"/>
    </physiologicalReaction>
</comment>
<dbReference type="InterPro" id="IPR008265">
    <property type="entry name" value="Lipase_GDSL_AS"/>
</dbReference>
<keyword evidence="16" id="KW-1208">Phospholipid metabolism</keyword>
<dbReference type="PROSITE" id="PS01098">
    <property type="entry name" value="LIPASE_GDSL_SER"/>
    <property type="match status" value="1"/>
</dbReference>
<dbReference type="GO" id="GO:0050253">
    <property type="term" value="F:retinyl-palmitate esterase activity"/>
    <property type="evidence" value="ECO:0007669"/>
    <property type="project" value="TreeGrafter"/>
</dbReference>
<dbReference type="PANTHER" id="PTHR21325:SF31">
    <property type="entry name" value="GH22081P-RELATED"/>
    <property type="match status" value="1"/>
</dbReference>
<dbReference type="GO" id="GO:0006644">
    <property type="term" value="P:phospholipid metabolic process"/>
    <property type="evidence" value="ECO:0007669"/>
    <property type="project" value="TreeGrafter"/>
</dbReference>
<comment type="catalytic activity">
    <reaction evidence="44">
        <text>1,2-dihexadecanoyl-sn-glycero-3-phosphocholine + 2 H2O = sn-glycerol 3-phosphocholine + 2 hexadecanoate + 2 H(+)</text>
        <dbReference type="Rhea" id="RHEA:40975"/>
        <dbReference type="ChEBI" id="CHEBI:7896"/>
        <dbReference type="ChEBI" id="CHEBI:15377"/>
        <dbReference type="ChEBI" id="CHEBI:15378"/>
        <dbReference type="ChEBI" id="CHEBI:16870"/>
        <dbReference type="ChEBI" id="CHEBI:72999"/>
    </reaction>
    <physiologicalReaction direction="left-to-right" evidence="44">
        <dbReference type="Rhea" id="RHEA:40976"/>
    </physiologicalReaction>
</comment>
<evidence type="ECO:0000256" key="20">
    <source>
        <dbReference type="ARBA" id="ARBA00029723"/>
    </source>
</evidence>
<dbReference type="EC" id="3.1.1.4" evidence="4"/>
<comment type="catalytic activity">
    <reaction evidence="26">
        <text>1,3-dihexadecanoyl-2-(9Z-octadecenoyl)glycerol + H2O = 1-hexadecanoyl-2-(9Z-octadecenoyl)-glycerol + hexadecanoate + H(+)</text>
        <dbReference type="Rhea" id="RHEA:40979"/>
        <dbReference type="ChEBI" id="CHEBI:7896"/>
        <dbReference type="ChEBI" id="CHEBI:15377"/>
        <dbReference type="ChEBI" id="CHEBI:15378"/>
        <dbReference type="ChEBI" id="CHEBI:75585"/>
        <dbReference type="ChEBI" id="CHEBI:75688"/>
    </reaction>
    <physiologicalReaction direction="left-to-right" evidence="26">
        <dbReference type="Rhea" id="RHEA:40980"/>
    </physiologicalReaction>
</comment>
<evidence type="ECO:0000256" key="44">
    <source>
        <dbReference type="ARBA" id="ARBA00049363"/>
    </source>
</evidence>
<comment type="catalytic activity">
    <reaction evidence="32">
        <text>1,2-di-(9Z-octadecenoyl)-sn-glycero-3-phosphocholine + H2O = 1-(9Z-octadecenoyl)-sn-glycero-3-phosphocholine + (9Z)-octadecenoate + H(+)</text>
        <dbReference type="Rhea" id="RHEA:40923"/>
        <dbReference type="ChEBI" id="CHEBI:15377"/>
        <dbReference type="ChEBI" id="CHEBI:15378"/>
        <dbReference type="ChEBI" id="CHEBI:28610"/>
        <dbReference type="ChEBI" id="CHEBI:30823"/>
        <dbReference type="ChEBI" id="CHEBI:74669"/>
    </reaction>
    <physiologicalReaction direction="left-to-right" evidence="32">
        <dbReference type="Rhea" id="RHEA:40924"/>
    </physiologicalReaction>
</comment>
<comment type="catalytic activity">
    <reaction evidence="29">
        <text>2,3-di-(9Z)-octadecenoyl-sn-glycerol + H2O = 3-(9Z-octadecenoyl)-sn-glycerol + (9Z)-octadecenoate + H(+)</text>
        <dbReference type="Rhea" id="RHEA:42604"/>
        <dbReference type="ChEBI" id="CHEBI:15377"/>
        <dbReference type="ChEBI" id="CHEBI:15378"/>
        <dbReference type="ChEBI" id="CHEBI:30823"/>
        <dbReference type="ChEBI" id="CHEBI:75824"/>
        <dbReference type="ChEBI" id="CHEBI:75938"/>
    </reaction>
    <physiologicalReaction direction="left-to-right" evidence="29">
        <dbReference type="Rhea" id="RHEA:42605"/>
    </physiologicalReaction>
</comment>
<organism evidence="49 50">
    <name type="scientific">Muntiacus muntjak</name>
    <name type="common">Barking deer</name>
    <name type="synonym">Indian muntjac</name>
    <dbReference type="NCBI Taxonomy" id="9888"/>
    <lineage>
        <taxon>Eukaryota</taxon>
        <taxon>Metazoa</taxon>
        <taxon>Chordata</taxon>
        <taxon>Craniata</taxon>
        <taxon>Vertebrata</taxon>
        <taxon>Euteleostomi</taxon>
        <taxon>Mammalia</taxon>
        <taxon>Eutheria</taxon>
        <taxon>Laurasiatheria</taxon>
        <taxon>Artiodactyla</taxon>
        <taxon>Ruminantia</taxon>
        <taxon>Pecora</taxon>
        <taxon>Cervidae</taxon>
        <taxon>Muntiacinae</taxon>
        <taxon>Muntiacus</taxon>
    </lineage>
</organism>
<evidence type="ECO:0000256" key="14">
    <source>
        <dbReference type="ARBA" id="ARBA00023136"/>
    </source>
</evidence>
<dbReference type="Proteomes" id="UP000326458">
    <property type="component" value="Unassembled WGS sequence"/>
</dbReference>
<evidence type="ECO:0000256" key="36">
    <source>
        <dbReference type="ARBA" id="ARBA00048386"/>
    </source>
</evidence>
<evidence type="ECO:0000256" key="7">
    <source>
        <dbReference type="ARBA" id="ARBA00022475"/>
    </source>
</evidence>
<keyword evidence="12 48" id="KW-1133">Transmembrane helix</keyword>
<evidence type="ECO:0000256" key="13">
    <source>
        <dbReference type="ARBA" id="ARBA00023098"/>
    </source>
</evidence>
<evidence type="ECO:0000256" key="22">
    <source>
        <dbReference type="ARBA" id="ARBA00031485"/>
    </source>
</evidence>